<dbReference type="Gene3D" id="1.10.530.10">
    <property type="match status" value="1"/>
</dbReference>
<evidence type="ECO:0000256" key="1">
    <source>
        <dbReference type="ARBA" id="ARBA00007734"/>
    </source>
</evidence>
<feature type="domain" description="Transglycosylase SLT" evidence="4">
    <location>
        <begin position="115"/>
        <end position="217"/>
    </location>
</feature>
<keyword evidence="3" id="KW-0732">Signal</keyword>
<name>A0A840BZF0_9HYPH</name>
<dbReference type="PANTHER" id="PTHR37423:SF2">
    <property type="entry name" value="MEMBRANE-BOUND LYTIC MUREIN TRANSGLYCOSYLASE C"/>
    <property type="match status" value="1"/>
</dbReference>
<sequence>MKSLRSAAFGISSILIVSATPALADQSDQYEVLFQPRADITKIDQTASEPSREAARKTVKARARSHEAAVARTEAARDKVAARDKAPVKAERGKVVKNGRALGYVHSTRERYRDLIAKHAKEHGLPFALVDAVVRVESRYNPRAYNGGAYGLMQIKHQTARGLGYGGSAAGLYDPDTNLRYAVKYLAQAYQMSGGDTCTTVMRYQSGHYAKRMNGANRAYCSKVRTIVASLGSQES</sequence>
<reference evidence="5 6" key="1">
    <citation type="submission" date="2020-08" db="EMBL/GenBank/DDBJ databases">
        <title>Genomic Encyclopedia of Type Strains, Phase IV (KMG-IV): sequencing the most valuable type-strain genomes for metagenomic binning, comparative biology and taxonomic classification.</title>
        <authorList>
            <person name="Goeker M."/>
        </authorList>
    </citation>
    <scope>NUCLEOTIDE SEQUENCE [LARGE SCALE GENOMIC DNA]</scope>
    <source>
        <strain evidence="5 6">DSM 103737</strain>
    </source>
</reference>
<dbReference type="InterPro" id="IPR008258">
    <property type="entry name" value="Transglycosylase_SLT_dom_1"/>
</dbReference>
<feature type="signal peptide" evidence="3">
    <location>
        <begin position="1"/>
        <end position="24"/>
    </location>
</feature>
<comment type="similarity">
    <text evidence="2">Belongs to the virb1 family.</text>
</comment>
<protein>
    <submittedName>
        <fullName evidence="5">Soluble lytic murein transglycosylase-like protein</fullName>
    </submittedName>
</protein>
<feature type="chain" id="PRO_5032847342" evidence="3">
    <location>
        <begin position="25"/>
        <end position="236"/>
    </location>
</feature>
<organism evidence="5 6">
    <name type="scientific">Chelatococcus caeni</name>
    <dbReference type="NCBI Taxonomy" id="1348468"/>
    <lineage>
        <taxon>Bacteria</taxon>
        <taxon>Pseudomonadati</taxon>
        <taxon>Pseudomonadota</taxon>
        <taxon>Alphaproteobacteria</taxon>
        <taxon>Hyphomicrobiales</taxon>
        <taxon>Chelatococcaceae</taxon>
        <taxon>Chelatococcus</taxon>
    </lineage>
</organism>
<evidence type="ECO:0000259" key="4">
    <source>
        <dbReference type="Pfam" id="PF01464"/>
    </source>
</evidence>
<evidence type="ECO:0000313" key="6">
    <source>
        <dbReference type="Proteomes" id="UP000577362"/>
    </source>
</evidence>
<dbReference type="SUPFAM" id="SSF53955">
    <property type="entry name" value="Lysozyme-like"/>
    <property type="match status" value="1"/>
</dbReference>
<dbReference type="InterPro" id="IPR023346">
    <property type="entry name" value="Lysozyme-like_dom_sf"/>
</dbReference>
<keyword evidence="6" id="KW-1185">Reference proteome</keyword>
<dbReference type="PANTHER" id="PTHR37423">
    <property type="entry name" value="SOLUBLE LYTIC MUREIN TRANSGLYCOSYLASE-RELATED"/>
    <property type="match status" value="1"/>
</dbReference>
<dbReference type="RefSeq" id="WP_245258927.1">
    <property type="nucleotide sequence ID" value="NZ_JACIEN010000003.1"/>
</dbReference>
<evidence type="ECO:0000313" key="5">
    <source>
        <dbReference type="EMBL" id="MBB4017943.1"/>
    </source>
</evidence>
<dbReference type="Pfam" id="PF01464">
    <property type="entry name" value="SLT"/>
    <property type="match status" value="1"/>
</dbReference>
<comment type="caution">
    <text evidence="5">The sequence shown here is derived from an EMBL/GenBank/DDBJ whole genome shotgun (WGS) entry which is preliminary data.</text>
</comment>
<proteinExistence type="inferred from homology"/>
<evidence type="ECO:0000256" key="2">
    <source>
        <dbReference type="ARBA" id="ARBA00009387"/>
    </source>
</evidence>
<dbReference type="AlphaFoldDB" id="A0A840BZF0"/>
<gene>
    <name evidence="5" type="ORF">GGR16_002977</name>
</gene>
<evidence type="ECO:0000256" key="3">
    <source>
        <dbReference type="SAM" id="SignalP"/>
    </source>
</evidence>
<dbReference type="Proteomes" id="UP000577362">
    <property type="component" value="Unassembled WGS sequence"/>
</dbReference>
<comment type="similarity">
    <text evidence="1">Belongs to the transglycosylase Slt family.</text>
</comment>
<dbReference type="EMBL" id="JACIEN010000003">
    <property type="protein sequence ID" value="MBB4017943.1"/>
    <property type="molecule type" value="Genomic_DNA"/>
</dbReference>
<accession>A0A840BZF0</accession>